<reference evidence="1" key="1">
    <citation type="submission" date="2014-11" db="EMBL/GenBank/DDBJ databases">
        <authorList>
            <person name="Amaro Gonzalez C."/>
        </authorList>
    </citation>
    <scope>NUCLEOTIDE SEQUENCE</scope>
</reference>
<reference evidence="1" key="2">
    <citation type="journal article" date="2015" name="Fish Shellfish Immunol.">
        <title>Early steps in the European eel (Anguilla anguilla)-Vibrio vulnificus interaction in the gills: Role of the RtxA13 toxin.</title>
        <authorList>
            <person name="Callol A."/>
            <person name="Pajuelo D."/>
            <person name="Ebbesson L."/>
            <person name="Teles M."/>
            <person name="MacKenzie S."/>
            <person name="Amaro C."/>
        </authorList>
    </citation>
    <scope>NUCLEOTIDE SEQUENCE</scope>
</reference>
<sequence length="42" mass="4892">MRSLKGDHCDPFKWKMIRLSPECLAQMKEEQMAEGVRLALIT</sequence>
<dbReference type="EMBL" id="GBXM01086724">
    <property type="protein sequence ID" value="JAH21853.1"/>
    <property type="molecule type" value="Transcribed_RNA"/>
</dbReference>
<name>A0A0E9R0L7_ANGAN</name>
<accession>A0A0E9R0L7</accession>
<organism evidence="1">
    <name type="scientific">Anguilla anguilla</name>
    <name type="common">European freshwater eel</name>
    <name type="synonym">Muraena anguilla</name>
    <dbReference type="NCBI Taxonomy" id="7936"/>
    <lineage>
        <taxon>Eukaryota</taxon>
        <taxon>Metazoa</taxon>
        <taxon>Chordata</taxon>
        <taxon>Craniata</taxon>
        <taxon>Vertebrata</taxon>
        <taxon>Euteleostomi</taxon>
        <taxon>Actinopterygii</taxon>
        <taxon>Neopterygii</taxon>
        <taxon>Teleostei</taxon>
        <taxon>Anguilliformes</taxon>
        <taxon>Anguillidae</taxon>
        <taxon>Anguilla</taxon>
    </lineage>
</organism>
<dbReference type="AlphaFoldDB" id="A0A0E9R0L7"/>
<protein>
    <submittedName>
        <fullName evidence="1">Uncharacterized protein</fullName>
    </submittedName>
</protein>
<evidence type="ECO:0000313" key="1">
    <source>
        <dbReference type="EMBL" id="JAH21853.1"/>
    </source>
</evidence>
<proteinExistence type="predicted"/>